<organism evidence="1 2">
    <name type="scientific">Escherichia virus LS3</name>
    <dbReference type="NCBI Taxonomy" id="2743777"/>
    <lineage>
        <taxon>Viruses</taxon>
        <taxon>Duplodnaviria</taxon>
        <taxon>Heunggongvirae</taxon>
        <taxon>Uroviricota</taxon>
        <taxon>Caudoviricetes</taxon>
        <taxon>Autographivirales</taxon>
        <taxon>Autotranscriptaviridae</taxon>
        <taxon>Studiervirinae</taxon>
        <taxon>Kayfunavirus</taxon>
        <taxon>Kayfunavirus LS3</taxon>
    </lineage>
</organism>
<evidence type="ECO:0000313" key="1">
    <source>
        <dbReference type="EMBL" id="WGG26689.1"/>
    </source>
</evidence>
<sequence>MFKNLMFNRFITRFHLSHNPFGLHQAQRRLGYFGKAVKLSPTVSSLITHEPKLKARQKGQLYVPVVYTKWPRVRLFVEVVKEMF</sequence>
<name>A0ACD4R0Q3_9CAUD</name>
<dbReference type="Proteomes" id="UP000510880">
    <property type="component" value="Segment"/>
</dbReference>
<accession>A0ACD4R0Q3</accession>
<reference evidence="1" key="1">
    <citation type="submission" date="2019-09" db="EMBL/GenBank/DDBJ databases">
        <authorList>
            <person name="Kumar P."/>
            <person name="Meghvansi M.K."/>
            <person name="Kamboj D.V."/>
        </authorList>
    </citation>
    <scope>NUCLEOTIDE SEQUENCE</scope>
</reference>
<keyword evidence="2" id="KW-1185">Reference proteome</keyword>
<evidence type="ECO:0000313" key="2">
    <source>
        <dbReference type="Proteomes" id="UP000510880"/>
    </source>
</evidence>
<protein>
    <submittedName>
        <fullName evidence="1">Uncharacterized protein</fullName>
    </submittedName>
</protein>
<dbReference type="EMBL" id="MN518893">
    <property type="protein sequence ID" value="WGG26689.1"/>
    <property type="molecule type" value="Genomic_DNA"/>
</dbReference>
<gene>
    <name evidence="1" type="ORF">LS3_15</name>
</gene>
<proteinExistence type="predicted"/>